<accession>A0AAN9UTM8</accession>
<keyword evidence="2" id="KW-1185">Reference proteome</keyword>
<comment type="caution">
    <text evidence="1">The sequence shown here is derived from an EMBL/GenBank/DDBJ whole genome shotgun (WGS) entry which is preliminary data.</text>
</comment>
<dbReference type="EMBL" id="JAKJXP020000026">
    <property type="protein sequence ID" value="KAK7753731.1"/>
    <property type="molecule type" value="Genomic_DNA"/>
</dbReference>
<sequence length="319" mass="36198">MEVALAFGSLGDIIAVCQLAYQLGHALGVGIRGAGSSVDEHQDLRKDLEEFVRILMQVVATYEQHEFSLHLNQLDNIAKAVVDRCGHLIQEVLDRLCPKYHASFQVGGSDNKLKDVLRKGEWLLRDKKRIEVLRCELRQGIERLTLLTALATRYTTLIFLFEYSGLRYGTNTWLRKSARVDNATLHARTEEVYQLVSKAQQHQEEMLELLRKQSRSNEIQEKHFETISTELVAQGRGYWALLESIKTGFAAVLEVKQLLVQVSQNVAAIHLLLSNQTIYHSLDPTKELPAVIQDGYGRVVTIPPEWIGKITWNTIVDLV</sequence>
<proteinExistence type="predicted"/>
<dbReference type="Proteomes" id="UP001320420">
    <property type="component" value="Unassembled WGS sequence"/>
</dbReference>
<protein>
    <submittedName>
        <fullName evidence="1">Uncharacterized protein</fullName>
    </submittedName>
</protein>
<reference evidence="1 2" key="1">
    <citation type="submission" date="2024-02" db="EMBL/GenBank/DDBJ databases">
        <title>De novo assembly and annotation of 12 fungi associated with fruit tree decline syndrome in Ontario, Canada.</title>
        <authorList>
            <person name="Sulman M."/>
            <person name="Ellouze W."/>
            <person name="Ilyukhin E."/>
        </authorList>
    </citation>
    <scope>NUCLEOTIDE SEQUENCE [LARGE SCALE GENOMIC DNA]</scope>
    <source>
        <strain evidence="1 2">M11/M66-122</strain>
    </source>
</reference>
<evidence type="ECO:0000313" key="1">
    <source>
        <dbReference type="EMBL" id="KAK7753731.1"/>
    </source>
</evidence>
<evidence type="ECO:0000313" key="2">
    <source>
        <dbReference type="Proteomes" id="UP001320420"/>
    </source>
</evidence>
<dbReference type="AlphaFoldDB" id="A0AAN9UTM8"/>
<dbReference type="PANTHER" id="PTHR38886:SF1">
    <property type="entry name" value="NACHT-NTPASE AND P-LOOP NTPASES N-TERMINAL DOMAIN-CONTAINING PROTEIN"/>
    <property type="match status" value="1"/>
</dbReference>
<organism evidence="1 2">
    <name type="scientific">Diatrype stigma</name>
    <dbReference type="NCBI Taxonomy" id="117547"/>
    <lineage>
        <taxon>Eukaryota</taxon>
        <taxon>Fungi</taxon>
        <taxon>Dikarya</taxon>
        <taxon>Ascomycota</taxon>
        <taxon>Pezizomycotina</taxon>
        <taxon>Sordariomycetes</taxon>
        <taxon>Xylariomycetidae</taxon>
        <taxon>Xylariales</taxon>
        <taxon>Diatrypaceae</taxon>
        <taxon>Diatrype</taxon>
    </lineage>
</organism>
<gene>
    <name evidence="1" type="ORF">SLS62_004355</name>
</gene>
<name>A0AAN9UTM8_9PEZI</name>
<dbReference type="PANTHER" id="PTHR38886">
    <property type="entry name" value="SESA DOMAIN-CONTAINING PROTEIN"/>
    <property type="match status" value="1"/>
</dbReference>